<reference evidence="2" key="1">
    <citation type="journal article" date="2022" name="New Phytol.">
        <title>Evolutionary transition to the ectomycorrhizal habit in the genomes of a hyperdiverse lineage of mushroom-forming fungi.</title>
        <authorList>
            <person name="Looney B."/>
            <person name="Miyauchi S."/>
            <person name="Morin E."/>
            <person name="Drula E."/>
            <person name="Courty P.E."/>
            <person name="Kohler A."/>
            <person name="Kuo A."/>
            <person name="LaButti K."/>
            <person name="Pangilinan J."/>
            <person name="Lipzen A."/>
            <person name="Riley R."/>
            <person name="Andreopoulos W."/>
            <person name="He G."/>
            <person name="Johnson J."/>
            <person name="Nolan M."/>
            <person name="Tritt A."/>
            <person name="Barry K.W."/>
            <person name="Grigoriev I.V."/>
            <person name="Nagy L.G."/>
            <person name="Hibbett D."/>
            <person name="Henrissat B."/>
            <person name="Matheny P.B."/>
            <person name="Labbe J."/>
            <person name="Martin F.M."/>
        </authorList>
    </citation>
    <scope>NUCLEOTIDE SEQUENCE</scope>
    <source>
        <strain evidence="2">BPL690</strain>
    </source>
</reference>
<name>A0AAD4M2U4_9AGAM</name>
<keyword evidence="3" id="KW-1185">Reference proteome</keyword>
<organism evidence="2 3">
    <name type="scientific">Multifurca ochricompacta</name>
    <dbReference type="NCBI Taxonomy" id="376703"/>
    <lineage>
        <taxon>Eukaryota</taxon>
        <taxon>Fungi</taxon>
        <taxon>Dikarya</taxon>
        <taxon>Basidiomycota</taxon>
        <taxon>Agaricomycotina</taxon>
        <taxon>Agaricomycetes</taxon>
        <taxon>Russulales</taxon>
        <taxon>Russulaceae</taxon>
        <taxon>Multifurca</taxon>
    </lineage>
</organism>
<evidence type="ECO:0000313" key="2">
    <source>
        <dbReference type="EMBL" id="KAI0300085.1"/>
    </source>
</evidence>
<proteinExistence type="predicted"/>
<comment type="caution">
    <text evidence="2">The sequence shown here is derived from an EMBL/GenBank/DDBJ whole genome shotgun (WGS) entry which is preliminary data.</text>
</comment>
<feature type="domain" description="Poly(A) RNA polymerase mitochondrial-like central palm" evidence="1">
    <location>
        <begin position="124"/>
        <end position="189"/>
    </location>
</feature>
<evidence type="ECO:0000259" key="1">
    <source>
        <dbReference type="Pfam" id="PF22600"/>
    </source>
</evidence>
<dbReference type="GO" id="GO:0016779">
    <property type="term" value="F:nucleotidyltransferase activity"/>
    <property type="evidence" value="ECO:0007669"/>
    <property type="project" value="UniProtKB-ARBA"/>
</dbReference>
<dbReference type="InterPro" id="IPR043519">
    <property type="entry name" value="NT_sf"/>
</dbReference>
<sequence length="251" mass="28879">MVCIPKVSSFTDRCELRNFDETSQPWSRHQLIVPDPFVMTHNHTFNVQRSTLHYLSMLAETCVSLLRNARPLHTVFGPYYKPEVFSEQRCRSRSPSPFRSEIIRPPAGNSMERRRCFSANPRMREELMKMYHTNAPGQLVREMRQRTVAKVASAIQNNFGAKYHVEVFGSTQYGVDGQTSDLDLVVIVGEFFSLLLLCSERVLQDPDRMTGFTPDVDLSSLPRIYKISEVSAILQRLASRFSKRSPRQLCL</sequence>
<dbReference type="GO" id="GO:0010605">
    <property type="term" value="P:negative regulation of macromolecule metabolic process"/>
    <property type="evidence" value="ECO:0007669"/>
    <property type="project" value="UniProtKB-ARBA"/>
</dbReference>
<dbReference type="InterPro" id="IPR054708">
    <property type="entry name" value="MTPAP-like_central"/>
</dbReference>
<dbReference type="Gene3D" id="3.30.460.10">
    <property type="entry name" value="Beta Polymerase, domain 2"/>
    <property type="match status" value="1"/>
</dbReference>
<dbReference type="Pfam" id="PF22600">
    <property type="entry name" value="MTPAP-like_central"/>
    <property type="match status" value="1"/>
</dbReference>
<accession>A0AAD4M2U4</accession>
<dbReference type="EMBL" id="WTXG01000019">
    <property type="protein sequence ID" value="KAI0300085.1"/>
    <property type="molecule type" value="Genomic_DNA"/>
</dbReference>
<dbReference type="Proteomes" id="UP001203297">
    <property type="component" value="Unassembled WGS sequence"/>
</dbReference>
<evidence type="ECO:0000313" key="3">
    <source>
        <dbReference type="Proteomes" id="UP001203297"/>
    </source>
</evidence>
<gene>
    <name evidence="2" type="ORF">B0F90DRAFT_450080</name>
</gene>
<dbReference type="AlphaFoldDB" id="A0AAD4M2U4"/>
<protein>
    <recommendedName>
        <fullName evidence="1">Poly(A) RNA polymerase mitochondrial-like central palm domain-containing protein</fullName>
    </recommendedName>
</protein>
<dbReference type="SUPFAM" id="SSF81301">
    <property type="entry name" value="Nucleotidyltransferase"/>
    <property type="match status" value="1"/>
</dbReference>